<evidence type="ECO:0000313" key="3">
    <source>
        <dbReference type="Proteomes" id="UP000006055"/>
    </source>
</evidence>
<evidence type="ECO:0000256" key="1">
    <source>
        <dbReference type="SAM" id="MobiDB-lite"/>
    </source>
</evidence>
<dbReference type="HOGENOM" id="CLU_3024786_0_0_7"/>
<evidence type="ECO:0000313" key="2">
    <source>
        <dbReference type="EMBL" id="AFM23721.1"/>
    </source>
</evidence>
<keyword evidence="3" id="KW-1185">Reference proteome</keyword>
<name>I4C2D0_DESTA</name>
<proteinExistence type="predicted"/>
<gene>
    <name evidence="2" type="ordered locus">Desti_1003</name>
</gene>
<accession>I4C2D0</accession>
<dbReference type="Proteomes" id="UP000006055">
    <property type="component" value="Chromosome"/>
</dbReference>
<organism evidence="2 3">
    <name type="scientific">Desulfomonile tiedjei (strain ATCC 49306 / DSM 6799 / DCB-1)</name>
    <dbReference type="NCBI Taxonomy" id="706587"/>
    <lineage>
        <taxon>Bacteria</taxon>
        <taxon>Pseudomonadati</taxon>
        <taxon>Thermodesulfobacteriota</taxon>
        <taxon>Desulfomonilia</taxon>
        <taxon>Desulfomonilales</taxon>
        <taxon>Desulfomonilaceae</taxon>
        <taxon>Desulfomonile</taxon>
    </lineage>
</organism>
<protein>
    <submittedName>
        <fullName evidence="2">Uncharacterized protein</fullName>
    </submittedName>
</protein>
<reference evidence="3" key="1">
    <citation type="submission" date="2012-06" db="EMBL/GenBank/DDBJ databases">
        <title>Complete sequence of chromosome of Desulfomonile tiedjei DSM 6799.</title>
        <authorList>
            <person name="Lucas S."/>
            <person name="Copeland A."/>
            <person name="Lapidus A."/>
            <person name="Glavina del Rio T."/>
            <person name="Dalin E."/>
            <person name="Tice H."/>
            <person name="Bruce D."/>
            <person name="Goodwin L."/>
            <person name="Pitluck S."/>
            <person name="Peters L."/>
            <person name="Ovchinnikova G."/>
            <person name="Zeytun A."/>
            <person name="Lu M."/>
            <person name="Kyrpides N."/>
            <person name="Mavromatis K."/>
            <person name="Ivanova N."/>
            <person name="Brettin T."/>
            <person name="Detter J.C."/>
            <person name="Han C."/>
            <person name="Larimer F."/>
            <person name="Land M."/>
            <person name="Hauser L."/>
            <person name="Markowitz V."/>
            <person name="Cheng J.-F."/>
            <person name="Hugenholtz P."/>
            <person name="Woyke T."/>
            <person name="Wu D."/>
            <person name="Spring S."/>
            <person name="Schroeder M."/>
            <person name="Brambilla E."/>
            <person name="Klenk H.-P."/>
            <person name="Eisen J.A."/>
        </authorList>
    </citation>
    <scope>NUCLEOTIDE SEQUENCE [LARGE SCALE GENOMIC DNA]</scope>
    <source>
        <strain evidence="3">ATCC 49306 / DSM 6799 / DCB-1</strain>
    </source>
</reference>
<sequence length="55" mass="6063">MDSQASDPTAPKSGLTPLSEHPKMDRLADILKGIPADRKEAFEEWLQDAHEDGES</sequence>
<dbReference type="KEGG" id="dti:Desti_1003"/>
<feature type="region of interest" description="Disordered" evidence="1">
    <location>
        <begin position="1"/>
        <end position="24"/>
    </location>
</feature>
<dbReference type="AlphaFoldDB" id="I4C2D0"/>
<dbReference type="EMBL" id="CP003360">
    <property type="protein sequence ID" value="AFM23721.1"/>
    <property type="molecule type" value="Genomic_DNA"/>
</dbReference>